<organism evidence="2 3">
    <name type="scientific">Rhipicephalus sanguineus</name>
    <name type="common">Brown dog tick</name>
    <name type="synonym">Ixodes sanguineus</name>
    <dbReference type="NCBI Taxonomy" id="34632"/>
    <lineage>
        <taxon>Eukaryota</taxon>
        <taxon>Metazoa</taxon>
        <taxon>Ecdysozoa</taxon>
        <taxon>Arthropoda</taxon>
        <taxon>Chelicerata</taxon>
        <taxon>Arachnida</taxon>
        <taxon>Acari</taxon>
        <taxon>Parasitiformes</taxon>
        <taxon>Ixodida</taxon>
        <taxon>Ixodoidea</taxon>
        <taxon>Ixodidae</taxon>
        <taxon>Rhipicephalinae</taxon>
        <taxon>Rhipicephalus</taxon>
        <taxon>Rhipicephalus</taxon>
    </lineage>
</organism>
<dbReference type="VEuPathDB" id="VectorBase:RSAN_027945"/>
<name>A0A9D4SZS7_RHISA</name>
<evidence type="ECO:0000313" key="2">
    <source>
        <dbReference type="EMBL" id="KAH7963060.1"/>
    </source>
</evidence>
<evidence type="ECO:0008006" key="4">
    <source>
        <dbReference type="Google" id="ProtNLM"/>
    </source>
</evidence>
<dbReference type="Proteomes" id="UP000821837">
    <property type="component" value="Chromosome 3"/>
</dbReference>
<dbReference type="EMBL" id="JABSTV010001249">
    <property type="protein sequence ID" value="KAH7963060.1"/>
    <property type="molecule type" value="Genomic_DNA"/>
</dbReference>
<feature type="compositionally biased region" description="Polar residues" evidence="1">
    <location>
        <begin position="20"/>
        <end position="32"/>
    </location>
</feature>
<sequence>MASSRGLHQISPAGPESPAVPSTSDTPRSQFSDDGDSFLAGIPEPETQGAPSSSATRPVPSTEQGTDGRHIPAAHAVRDAGQDEDAQSSVSDATAVLAGLRTDPGTRAQARARELEDEISRFCSDTTNRITVSARNYILTRVFELVGATRGGAPRDRGPPKRVMVAERPAVRDLLAGVPAARPHDYAGLATSGGNLAAGPGGGVPTASGPPGGLSYAAALGSGARPGASVTAPPGFFGPGNVVGPGAPSRQDHVAFLTPVGATDAPARDVLRLLKTNIDPVAKDIRGVTLRNTRVVELVELCSDLRANAASERGAVLALKDQLTETRRENSALHQRAILAESRSCLLPPVPATDDAATAAFLPTPLGRPAALLPTSGPGLPGTSAPALPPGFHEHVAFVTPLAPTTTPARDTLRLIKANIDPVEKDIRDVMLRHTRKRNPHVRFSGVDPDVPPDDFPARLAERNPQLQLDINACKVRTSLRERSGTQAIFVEVNPQAFARILEQPRLSVGWTPIRAVEDLHVPTCTFCAQYGHGEARVICGMMRHAQCARVVAQRATWAQTVRSAWVTPPLPAPSAAARDWRPPAILQAIPTVRS</sequence>
<evidence type="ECO:0000256" key="1">
    <source>
        <dbReference type="SAM" id="MobiDB-lite"/>
    </source>
</evidence>
<comment type="caution">
    <text evidence="2">The sequence shown here is derived from an EMBL/GenBank/DDBJ whole genome shotgun (WGS) entry which is preliminary data.</text>
</comment>
<reference evidence="2" key="2">
    <citation type="submission" date="2021-09" db="EMBL/GenBank/DDBJ databases">
        <authorList>
            <person name="Jia N."/>
            <person name="Wang J."/>
            <person name="Shi W."/>
            <person name="Du L."/>
            <person name="Sun Y."/>
            <person name="Zhan W."/>
            <person name="Jiang J."/>
            <person name="Wang Q."/>
            <person name="Zhang B."/>
            <person name="Ji P."/>
            <person name="Sakyi L.B."/>
            <person name="Cui X."/>
            <person name="Yuan T."/>
            <person name="Jiang B."/>
            <person name="Yang W."/>
            <person name="Lam T.T.-Y."/>
            <person name="Chang Q."/>
            <person name="Ding S."/>
            <person name="Wang X."/>
            <person name="Zhu J."/>
            <person name="Ruan X."/>
            <person name="Zhao L."/>
            <person name="Wei J."/>
            <person name="Que T."/>
            <person name="Du C."/>
            <person name="Cheng J."/>
            <person name="Dai P."/>
            <person name="Han X."/>
            <person name="Huang E."/>
            <person name="Gao Y."/>
            <person name="Liu J."/>
            <person name="Shao H."/>
            <person name="Ye R."/>
            <person name="Li L."/>
            <person name="Wei W."/>
            <person name="Wang X."/>
            <person name="Wang C."/>
            <person name="Huo Q."/>
            <person name="Li W."/>
            <person name="Guo W."/>
            <person name="Chen H."/>
            <person name="Chen S."/>
            <person name="Zhou L."/>
            <person name="Zhou L."/>
            <person name="Ni X."/>
            <person name="Tian J."/>
            <person name="Zhou Y."/>
            <person name="Sheng Y."/>
            <person name="Liu T."/>
            <person name="Pan Y."/>
            <person name="Xia L."/>
            <person name="Li J."/>
            <person name="Zhao F."/>
            <person name="Cao W."/>
        </authorList>
    </citation>
    <scope>NUCLEOTIDE SEQUENCE</scope>
    <source>
        <strain evidence="2">Rsan-2018</strain>
        <tissue evidence="2">Larvae</tissue>
    </source>
</reference>
<gene>
    <name evidence="2" type="ORF">HPB52_019458</name>
</gene>
<evidence type="ECO:0000313" key="3">
    <source>
        <dbReference type="Proteomes" id="UP000821837"/>
    </source>
</evidence>
<proteinExistence type="predicted"/>
<feature type="region of interest" description="Disordered" evidence="1">
    <location>
        <begin position="1"/>
        <end position="69"/>
    </location>
</feature>
<keyword evidence="3" id="KW-1185">Reference proteome</keyword>
<feature type="compositionally biased region" description="Polar residues" evidence="1">
    <location>
        <begin position="49"/>
        <end position="65"/>
    </location>
</feature>
<accession>A0A9D4SZS7</accession>
<dbReference type="AlphaFoldDB" id="A0A9D4SZS7"/>
<reference evidence="2" key="1">
    <citation type="journal article" date="2020" name="Cell">
        <title>Large-Scale Comparative Analyses of Tick Genomes Elucidate Their Genetic Diversity and Vector Capacities.</title>
        <authorList>
            <consortium name="Tick Genome and Microbiome Consortium (TIGMIC)"/>
            <person name="Jia N."/>
            <person name="Wang J."/>
            <person name="Shi W."/>
            <person name="Du L."/>
            <person name="Sun Y."/>
            <person name="Zhan W."/>
            <person name="Jiang J.F."/>
            <person name="Wang Q."/>
            <person name="Zhang B."/>
            <person name="Ji P."/>
            <person name="Bell-Sakyi L."/>
            <person name="Cui X.M."/>
            <person name="Yuan T.T."/>
            <person name="Jiang B.G."/>
            <person name="Yang W.F."/>
            <person name="Lam T.T."/>
            <person name="Chang Q.C."/>
            <person name="Ding S.J."/>
            <person name="Wang X.J."/>
            <person name="Zhu J.G."/>
            <person name="Ruan X.D."/>
            <person name="Zhao L."/>
            <person name="Wei J.T."/>
            <person name="Ye R.Z."/>
            <person name="Que T.C."/>
            <person name="Du C.H."/>
            <person name="Zhou Y.H."/>
            <person name="Cheng J.X."/>
            <person name="Dai P.F."/>
            <person name="Guo W.B."/>
            <person name="Han X.H."/>
            <person name="Huang E.J."/>
            <person name="Li L.F."/>
            <person name="Wei W."/>
            <person name="Gao Y.C."/>
            <person name="Liu J.Z."/>
            <person name="Shao H.Z."/>
            <person name="Wang X."/>
            <person name="Wang C.C."/>
            <person name="Yang T.C."/>
            <person name="Huo Q.B."/>
            <person name="Li W."/>
            <person name="Chen H.Y."/>
            <person name="Chen S.E."/>
            <person name="Zhou L.G."/>
            <person name="Ni X.B."/>
            <person name="Tian J.H."/>
            <person name="Sheng Y."/>
            <person name="Liu T."/>
            <person name="Pan Y.S."/>
            <person name="Xia L.Y."/>
            <person name="Li J."/>
            <person name="Zhao F."/>
            <person name="Cao W.C."/>
        </authorList>
    </citation>
    <scope>NUCLEOTIDE SEQUENCE</scope>
    <source>
        <strain evidence="2">Rsan-2018</strain>
    </source>
</reference>
<protein>
    <recommendedName>
        <fullName evidence="4">Gag-like protein</fullName>
    </recommendedName>
</protein>